<comment type="subunit">
    <text evidence="5">Homotetramer.</text>
</comment>
<evidence type="ECO:0000256" key="8">
    <source>
        <dbReference type="ARBA" id="ARBA00023002"/>
    </source>
</evidence>
<dbReference type="InterPro" id="IPR019831">
    <property type="entry name" value="Mn/Fe_SOD_N"/>
</dbReference>
<evidence type="ECO:0000256" key="9">
    <source>
        <dbReference type="ARBA" id="ARBA00023128"/>
    </source>
</evidence>
<evidence type="ECO:0000259" key="13">
    <source>
        <dbReference type="Pfam" id="PF02777"/>
    </source>
</evidence>
<dbReference type="GO" id="GO:0005739">
    <property type="term" value="C:mitochondrion"/>
    <property type="evidence" value="ECO:0007669"/>
    <property type="project" value="UniProtKB-SubCell"/>
</dbReference>
<dbReference type="AlphaFoldDB" id="A0A1B0DF57"/>
<evidence type="ECO:0000256" key="7">
    <source>
        <dbReference type="ARBA" id="ARBA00022723"/>
    </source>
</evidence>
<keyword evidence="10" id="KW-0464">Manganese</keyword>
<dbReference type="SUPFAM" id="SSF46609">
    <property type="entry name" value="Fe,Mn superoxide dismutase (SOD), N-terminal domain"/>
    <property type="match status" value="1"/>
</dbReference>
<dbReference type="SUPFAM" id="SSF54719">
    <property type="entry name" value="Fe,Mn superoxide dismutase (SOD), C-terminal domain"/>
    <property type="match status" value="1"/>
</dbReference>
<dbReference type="GO" id="GO:0030145">
    <property type="term" value="F:manganese ion binding"/>
    <property type="evidence" value="ECO:0007669"/>
    <property type="project" value="TreeGrafter"/>
</dbReference>
<evidence type="ECO:0000313" key="15">
    <source>
        <dbReference type="Proteomes" id="UP000092462"/>
    </source>
</evidence>
<evidence type="ECO:0000256" key="6">
    <source>
        <dbReference type="ARBA" id="ARBA00012682"/>
    </source>
</evidence>
<feature type="domain" description="Manganese/iron superoxide dismutase C-terminal" evidence="13">
    <location>
        <begin position="155"/>
        <end position="258"/>
    </location>
</feature>
<evidence type="ECO:0000256" key="2">
    <source>
        <dbReference type="ARBA" id="ARBA00002170"/>
    </source>
</evidence>
<dbReference type="Proteomes" id="UP000092462">
    <property type="component" value="Unassembled WGS sequence"/>
</dbReference>
<dbReference type="Pfam" id="PF00081">
    <property type="entry name" value="Sod_Fe_N"/>
    <property type="match status" value="1"/>
</dbReference>
<dbReference type="InterPro" id="IPR036324">
    <property type="entry name" value="Mn/Fe_SOD_N_sf"/>
</dbReference>
<reference evidence="14" key="1">
    <citation type="submission" date="2022-08" db="UniProtKB">
        <authorList>
            <consortium name="EnsemblMetazoa"/>
        </authorList>
    </citation>
    <scope>IDENTIFICATION</scope>
    <source>
        <strain evidence="14">Israel</strain>
    </source>
</reference>
<keyword evidence="7" id="KW-0479">Metal-binding</keyword>
<dbReference type="GO" id="GO:0004784">
    <property type="term" value="F:superoxide dismutase activity"/>
    <property type="evidence" value="ECO:0007669"/>
    <property type="project" value="UniProtKB-EC"/>
</dbReference>
<comment type="catalytic activity">
    <reaction evidence="11">
        <text>2 superoxide + 2 H(+) = H2O2 + O2</text>
        <dbReference type="Rhea" id="RHEA:20696"/>
        <dbReference type="ChEBI" id="CHEBI:15378"/>
        <dbReference type="ChEBI" id="CHEBI:15379"/>
        <dbReference type="ChEBI" id="CHEBI:16240"/>
        <dbReference type="ChEBI" id="CHEBI:18421"/>
        <dbReference type="EC" id="1.15.1.1"/>
    </reaction>
</comment>
<organism evidence="14 15">
    <name type="scientific">Phlebotomus papatasi</name>
    <name type="common">Sandfly</name>
    <dbReference type="NCBI Taxonomy" id="29031"/>
    <lineage>
        <taxon>Eukaryota</taxon>
        <taxon>Metazoa</taxon>
        <taxon>Ecdysozoa</taxon>
        <taxon>Arthropoda</taxon>
        <taxon>Hexapoda</taxon>
        <taxon>Insecta</taxon>
        <taxon>Pterygota</taxon>
        <taxon>Neoptera</taxon>
        <taxon>Endopterygota</taxon>
        <taxon>Diptera</taxon>
        <taxon>Nematocera</taxon>
        <taxon>Psychodoidea</taxon>
        <taxon>Psychodidae</taxon>
        <taxon>Phlebotomus</taxon>
        <taxon>Phlebotomus</taxon>
    </lineage>
</organism>
<dbReference type="EMBL" id="AJVK01058555">
    <property type="status" value="NOT_ANNOTATED_CDS"/>
    <property type="molecule type" value="Genomic_DNA"/>
</dbReference>
<evidence type="ECO:0000313" key="14">
    <source>
        <dbReference type="EnsemblMetazoa" id="PPAI006666-PA"/>
    </source>
</evidence>
<dbReference type="GO" id="GO:0098803">
    <property type="term" value="C:respiratory chain complex"/>
    <property type="evidence" value="ECO:0007669"/>
    <property type="project" value="UniProtKB-ARBA"/>
</dbReference>
<protein>
    <recommendedName>
        <fullName evidence="6">superoxide dismutase</fullName>
        <ecNumber evidence="6">1.15.1.1</ecNumber>
    </recommendedName>
</protein>
<dbReference type="PROSITE" id="PS00088">
    <property type="entry name" value="SOD_MN"/>
    <property type="match status" value="1"/>
</dbReference>
<keyword evidence="15" id="KW-1185">Reference proteome</keyword>
<evidence type="ECO:0000259" key="12">
    <source>
        <dbReference type="Pfam" id="PF00081"/>
    </source>
</evidence>
<dbReference type="GO" id="GO:0042803">
    <property type="term" value="F:protein homodimerization activity"/>
    <property type="evidence" value="ECO:0007669"/>
    <property type="project" value="UniProtKB-ARBA"/>
</dbReference>
<dbReference type="Pfam" id="PF02777">
    <property type="entry name" value="Sod_Fe_C"/>
    <property type="match status" value="1"/>
</dbReference>
<sequence length="265" mass="29902">MGAFGIFELESFQSSEVACKSCDGTGRKTRRICIYREKTGFSPRKMMSMSRNLLQATRGAGSVISRSKHTLPQLPYDYAALEPIICREIMELHHQKHHQTYVNNLNAAEEQLQEALQKNDASKVIALGGALKFNGGGHINHTIFWNNLSPERSDPSKELKEAIDRRFGSFDNFKKELSTITVAVQGSGWGWLGYNKKTKQVEIAACANQDPLEATTGLVPLFGIDVWEHAYYLQYKNVRPTYVQAIFDIANWKDVSKRLELAQKS</sequence>
<feature type="domain" description="Manganese/iron superoxide dismutase N-terminal" evidence="12">
    <location>
        <begin position="68"/>
        <end position="149"/>
    </location>
</feature>
<dbReference type="VEuPathDB" id="VectorBase:PPAI006666"/>
<dbReference type="InterPro" id="IPR001189">
    <property type="entry name" value="Mn/Fe_SOD"/>
</dbReference>
<dbReference type="Gene3D" id="3.55.40.20">
    <property type="entry name" value="Iron/manganese superoxide dismutase, C-terminal domain"/>
    <property type="match status" value="1"/>
</dbReference>
<dbReference type="InterPro" id="IPR050265">
    <property type="entry name" value="Fe/Mn_Superoxide_Dismutase"/>
</dbReference>
<evidence type="ECO:0000256" key="1">
    <source>
        <dbReference type="ARBA" id="ARBA00001936"/>
    </source>
</evidence>
<keyword evidence="8" id="KW-0560">Oxidoreductase</keyword>
<evidence type="ECO:0000256" key="4">
    <source>
        <dbReference type="ARBA" id="ARBA00008714"/>
    </source>
</evidence>
<dbReference type="InterPro" id="IPR019832">
    <property type="entry name" value="Mn/Fe_SOD_C"/>
</dbReference>
<proteinExistence type="inferred from homology"/>
<comment type="similarity">
    <text evidence="4">Belongs to the iron/manganese superoxide dismutase family.</text>
</comment>
<dbReference type="VEuPathDB" id="VectorBase:PPAPM1_011553"/>
<comment type="function">
    <text evidence="2">Destroys superoxide anion radicals which are normally produced within the cells and which are toxic to biological systems.</text>
</comment>
<dbReference type="Gene3D" id="1.10.287.990">
    <property type="entry name" value="Fe,Mn superoxide dismutase (SOD) domain"/>
    <property type="match status" value="1"/>
</dbReference>
<evidence type="ECO:0000256" key="11">
    <source>
        <dbReference type="ARBA" id="ARBA00049204"/>
    </source>
</evidence>
<evidence type="ECO:0000256" key="5">
    <source>
        <dbReference type="ARBA" id="ARBA00011881"/>
    </source>
</evidence>
<evidence type="ECO:0000256" key="3">
    <source>
        <dbReference type="ARBA" id="ARBA00004173"/>
    </source>
</evidence>
<dbReference type="PRINTS" id="PR01703">
    <property type="entry name" value="MNSODISMTASE"/>
</dbReference>
<accession>A0A1B0DF57</accession>
<dbReference type="FunFam" id="1.10.287.990:FF:000001">
    <property type="entry name" value="Superoxide dismutase"/>
    <property type="match status" value="1"/>
</dbReference>
<dbReference type="InterPro" id="IPR019833">
    <property type="entry name" value="Mn/Fe_SOD_BS"/>
</dbReference>
<name>A0A1B0DF57_PHLPP</name>
<dbReference type="PANTHER" id="PTHR11404">
    <property type="entry name" value="SUPEROXIDE DISMUTASE 2"/>
    <property type="match status" value="1"/>
</dbReference>
<dbReference type="PANTHER" id="PTHR11404:SF6">
    <property type="entry name" value="SUPEROXIDE DISMUTASE [MN], MITOCHONDRIAL"/>
    <property type="match status" value="1"/>
</dbReference>
<comment type="subcellular location">
    <subcellularLocation>
        <location evidence="3">Mitochondrion</location>
    </subcellularLocation>
</comment>
<comment type="cofactor">
    <cofactor evidence="1">
        <name>Mn(2+)</name>
        <dbReference type="ChEBI" id="CHEBI:29035"/>
    </cofactor>
</comment>
<dbReference type="EnsemblMetazoa" id="PPAI006666-RA">
    <property type="protein sequence ID" value="PPAI006666-PA"/>
    <property type="gene ID" value="PPAI006666"/>
</dbReference>
<evidence type="ECO:0000256" key="10">
    <source>
        <dbReference type="ARBA" id="ARBA00023211"/>
    </source>
</evidence>
<keyword evidence="9" id="KW-0496">Mitochondrion</keyword>
<dbReference type="FunFam" id="3.55.40.20:FF:000003">
    <property type="entry name" value="Superoxide dismutase [Mn], mitochondrial"/>
    <property type="match status" value="1"/>
</dbReference>
<dbReference type="EC" id="1.15.1.1" evidence="6"/>
<dbReference type="InterPro" id="IPR036314">
    <property type="entry name" value="SOD_C_sf"/>
</dbReference>